<name>A0A371NEQ8_9EURY</name>
<accession>A0A371NEQ8</accession>
<evidence type="ECO:0000256" key="1">
    <source>
        <dbReference type="SAM" id="Phobius"/>
    </source>
</evidence>
<evidence type="ECO:0000259" key="2">
    <source>
        <dbReference type="Pfam" id="PF04230"/>
    </source>
</evidence>
<dbReference type="InterPro" id="IPR007345">
    <property type="entry name" value="Polysacch_pyruvyl_Trfase"/>
</dbReference>
<organism evidence="3 4">
    <name type="scientific">Methanothermobacter defluvii</name>
    <dbReference type="NCBI Taxonomy" id="49339"/>
    <lineage>
        <taxon>Archaea</taxon>
        <taxon>Methanobacteriati</taxon>
        <taxon>Methanobacteriota</taxon>
        <taxon>Methanomada group</taxon>
        <taxon>Methanobacteria</taxon>
        <taxon>Methanobacteriales</taxon>
        <taxon>Methanobacteriaceae</taxon>
        <taxon>Methanothermobacter</taxon>
    </lineage>
</organism>
<dbReference type="PANTHER" id="PTHR36836:SF1">
    <property type="entry name" value="COLANIC ACID BIOSYNTHESIS PROTEIN WCAK"/>
    <property type="match status" value="1"/>
</dbReference>
<dbReference type="RefSeq" id="WP_115892421.1">
    <property type="nucleotide sequence ID" value="NZ_QREL01000001.1"/>
</dbReference>
<evidence type="ECO:0000313" key="3">
    <source>
        <dbReference type="EMBL" id="REE28979.1"/>
    </source>
</evidence>
<dbReference type="Proteomes" id="UP000256864">
    <property type="component" value="Unassembled WGS sequence"/>
</dbReference>
<feature type="domain" description="Polysaccharide pyruvyl transferase" evidence="2">
    <location>
        <begin position="69"/>
        <end position="339"/>
    </location>
</feature>
<gene>
    <name evidence="3" type="ORF">C7452_1010</name>
</gene>
<protein>
    <submittedName>
        <fullName evidence="3">Colanic acid/amylovoran biosynthesis protein</fullName>
    </submittedName>
</protein>
<feature type="transmembrane region" description="Helical" evidence="1">
    <location>
        <begin position="21"/>
        <end position="42"/>
    </location>
</feature>
<dbReference type="AlphaFoldDB" id="A0A371NEQ8"/>
<dbReference type="EMBL" id="QREL01000001">
    <property type="protein sequence ID" value="REE28979.1"/>
    <property type="molecule type" value="Genomic_DNA"/>
</dbReference>
<comment type="caution">
    <text evidence="3">The sequence shown here is derived from an EMBL/GenBank/DDBJ whole genome shotgun (WGS) entry which is preliminary data.</text>
</comment>
<keyword evidence="4" id="KW-1185">Reference proteome</keyword>
<keyword evidence="1" id="KW-0812">Transmembrane</keyword>
<feature type="transmembrane region" description="Helical" evidence="1">
    <location>
        <begin position="62"/>
        <end position="85"/>
    </location>
</feature>
<dbReference type="Pfam" id="PF04230">
    <property type="entry name" value="PS_pyruv_trans"/>
    <property type="match status" value="1"/>
</dbReference>
<reference evidence="3 4" key="1">
    <citation type="submission" date="2018-07" db="EMBL/GenBank/DDBJ databases">
        <title>Genomic Encyclopedia of Type Strains, Phase IV (KMG-IV): sequencing the most valuable type-strain genomes for metagenomic binning, comparative biology and taxonomic classification.</title>
        <authorList>
            <person name="Goeker M."/>
        </authorList>
    </citation>
    <scope>NUCLEOTIDE SEQUENCE [LARGE SCALE GENOMIC DNA]</scope>
    <source>
        <strain evidence="3 4">DSM 7466</strain>
    </source>
</reference>
<evidence type="ECO:0000313" key="4">
    <source>
        <dbReference type="Proteomes" id="UP000256864"/>
    </source>
</evidence>
<keyword evidence="1" id="KW-0472">Membrane</keyword>
<proteinExistence type="predicted"/>
<sequence length="412" mass="46669">MLKILLTGPTDRLNRGTEALVLSRITILNSFFESSVFFIPYLNLYSIPDSDHEIVPYKRIGLIFPTFLSLKTPFIILSAIIWSFLSHIKDLKFILDWNEGLNILKNSDIVLTTGGDVLSEDYGIFSFLTELCGLCLAILLGKPFFVFAESVGPFKTRLTSLMARTILNKASLITTRDEISFNYLKEIGVNRPPVYFTADSAFVLDRRRVNNPSLEEFLKRDNIIGFSISNAISEFGGGDYDDYAKLMVNIIDKLIEDYDANVLLVAHVTVEGLNDDRIINEKVFEMVKNRDHVFNLKEDYNAEELKYVISKCDLFVGARMHANIAALSSCVPAVAISYSIKTPGLMKLCGVEDYYIEFEDLSEELLMCKIADAWENREKIRGHLKETIPLIKDRAMRNGELVKRICDSMGIS</sequence>
<dbReference type="PANTHER" id="PTHR36836">
    <property type="entry name" value="COLANIC ACID BIOSYNTHESIS PROTEIN WCAK"/>
    <property type="match status" value="1"/>
</dbReference>
<keyword evidence="1" id="KW-1133">Transmembrane helix</keyword>